<name>A0A4U5NBG3_STECR</name>
<dbReference type="Proteomes" id="UP000298663">
    <property type="component" value="Unassembled WGS sequence"/>
</dbReference>
<keyword evidence="2" id="KW-1185">Reference proteome</keyword>
<organism evidence="1 2">
    <name type="scientific">Steinernema carpocapsae</name>
    <name type="common">Entomopathogenic nematode</name>
    <dbReference type="NCBI Taxonomy" id="34508"/>
    <lineage>
        <taxon>Eukaryota</taxon>
        <taxon>Metazoa</taxon>
        <taxon>Ecdysozoa</taxon>
        <taxon>Nematoda</taxon>
        <taxon>Chromadorea</taxon>
        <taxon>Rhabditida</taxon>
        <taxon>Tylenchina</taxon>
        <taxon>Panagrolaimomorpha</taxon>
        <taxon>Strongyloidoidea</taxon>
        <taxon>Steinernematidae</taxon>
        <taxon>Steinernema</taxon>
    </lineage>
</organism>
<protein>
    <submittedName>
        <fullName evidence="1">Uncharacterized protein</fullName>
    </submittedName>
</protein>
<evidence type="ECO:0000313" key="1">
    <source>
        <dbReference type="EMBL" id="TKR80177.1"/>
    </source>
</evidence>
<dbReference type="EMBL" id="AZBU02000004">
    <property type="protein sequence ID" value="TKR80177.1"/>
    <property type="molecule type" value="Genomic_DNA"/>
</dbReference>
<gene>
    <name evidence="1" type="ORF">L596_014293</name>
</gene>
<comment type="caution">
    <text evidence="1">The sequence shown here is derived from an EMBL/GenBank/DDBJ whole genome shotgun (WGS) entry which is preliminary data.</text>
</comment>
<proteinExistence type="predicted"/>
<reference evidence="1 2" key="2">
    <citation type="journal article" date="2019" name="G3 (Bethesda)">
        <title>Hybrid Assembly of the Genome of the Entomopathogenic Nematode Steinernema carpocapsae Identifies the X-Chromosome.</title>
        <authorList>
            <person name="Serra L."/>
            <person name="Macchietto M."/>
            <person name="Macias-Munoz A."/>
            <person name="McGill C.J."/>
            <person name="Rodriguez I.M."/>
            <person name="Rodriguez B."/>
            <person name="Murad R."/>
            <person name="Mortazavi A."/>
        </authorList>
    </citation>
    <scope>NUCLEOTIDE SEQUENCE [LARGE SCALE GENOMIC DNA]</scope>
    <source>
        <strain evidence="1 2">ALL</strain>
    </source>
</reference>
<dbReference type="AlphaFoldDB" id="A0A4U5NBG3"/>
<sequence>MSFYKEKDYGIDYGHDEFSEISPYCAESVYGNDHYGNYSSYDVASVETPIGDLYPIPPTPMHFSSFSPAPVELPNYPVTRTLPKFYGETTNGNEFYWKEPALNESLRHRTLNPANVYNNQAPFFSETTNRSTYHPHQPLINRKHSIRHLLFHISQASCIMLFTAVSAPNPKFHSTARLQTKRPTRLKK</sequence>
<reference evidence="1 2" key="1">
    <citation type="journal article" date="2015" name="Genome Biol.">
        <title>Comparative genomics of Steinernema reveals deeply conserved gene regulatory networks.</title>
        <authorList>
            <person name="Dillman A.R."/>
            <person name="Macchietto M."/>
            <person name="Porter C.F."/>
            <person name="Rogers A."/>
            <person name="Williams B."/>
            <person name="Antoshechkin I."/>
            <person name="Lee M.M."/>
            <person name="Goodwin Z."/>
            <person name="Lu X."/>
            <person name="Lewis E.E."/>
            <person name="Goodrich-Blair H."/>
            <person name="Stock S.P."/>
            <person name="Adams B.J."/>
            <person name="Sternberg P.W."/>
            <person name="Mortazavi A."/>
        </authorList>
    </citation>
    <scope>NUCLEOTIDE SEQUENCE [LARGE SCALE GENOMIC DNA]</scope>
    <source>
        <strain evidence="1 2">ALL</strain>
    </source>
</reference>
<dbReference type="OrthoDB" id="10525165at2759"/>
<evidence type="ECO:0000313" key="2">
    <source>
        <dbReference type="Proteomes" id="UP000298663"/>
    </source>
</evidence>
<accession>A0A4U5NBG3</accession>